<dbReference type="EMBL" id="AAGW02027479">
    <property type="status" value="NOT_ANNOTATED_CDS"/>
    <property type="molecule type" value="Genomic_DNA"/>
</dbReference>
<dbReference type="STRING" id="9986.ENSOCUP00000047441"/>
<sequence>MGIHHEFCKAASEAHGEARGTGTLVWVFGSSTQISKPIVFKPEGNQEPQLFLEKKNDLNPPNKQGGSYEQGKPGTLNLQGQPGYSNQPGKPGYFNQHERPEVLNQPGTSETWILKGNSGEYNQKGNTEASNKQGNSGSFHQVGKPGSSSQPGKPGSSSQPGKPGSSSQPGKPGSSSQQGKPGSSSQHRQSRSFYNQEESKNAEGPLNGNIKKTQVSVTTSSIHLSALYFVRTEMADQIHCLHEQQFTVILIKQNELCRKLHEASIPVAKNTE</sequence>
<evidence type="ECO:0000256" key="1">
    <source>
        <dbReference type="SAM" id="MobiDB-lite"/>
    </source>
</evidence>
<organism evidence="2 3">
    <name type="scientific">Oryctolagus cuniculus</name>
    <name type="common">Rabbit</name>
    <dbReference type="NCBI Taxonomy" id="9986"/>
    <lineage>
        <taxon>Eukaryota</taxon>
        <taxon>Metazoa</taxon>
        <taxon>Chordata</taxon>
        <taxon>Craniata</taxon>
        <taxon>Vertebrata</taxon>
        <taxon>Euteleostomi</taxon>
        <taxon>Mammalia</taxon>
        <taxon>Eutheria</taxon>
        <taxon>Euarchontoglires</taxon>
        <taxon>Glires</taxon>
        <taxon>Lagomorpha</taxon>
        <taxon>Leporidae</taxon>
        <taxon>Oryctolagus</taxon>
    </lineage>
</organism>
<evidence type="ECO:0008006" key="4">
    <source>
        <dbReference type="Google" id="ProtNLM"/>
    </source>
</evidence>
<reference evidence="2 3" key="1">
    <citation type="journal article" date="2011" name="Nature">
        <title>A high-resolution map of human evolutionary constraint using 29 mammals.</title>
        <authorList>
            <person name="Lindblad-Toh K."/>
            <person name="Garber M."/>
            <person name="Zuk O."/>
            <person name="Lin M.F."/>
            <person name="Parker B.J."/>
            <person name="Washietl S."/>
            <person name="Kheradpour P."/>
            <person name="Ernst J."/>
            <person name="Jordan G."/>
            <person name="Mauceli E."/>
            <person name="Ward L.D."/>
            <person name="Lowe C.B."/>
            <person name="Holloway A.K."/>
            <person name="Clamp M."/>
            <person name="Gnerre S."/>
            <person name="Alfoldi J."/>
            <person name="Beal K."/>
            <person name="Chang J."/>
            <person name="Clawson H."/>
            <person name="Cuff J."/>
            <person name="Di Palma F."/>
            <person name="Fitzgerald S."/>
            <person name="Flicek P."/>
            <person name="Guttman M."/>
            <person name="Hubisz M.J."/>
            <person name="Jaffe D.B."/>
            <person name="Jungreis I."/>
            <person name="Kent W.J."/>
            <person name="Kostka D."/>
            <person name="Lara M."/>
            <person name="Martins A.L."/>
            <person name="Massingham T."/>
            <person name="Moltke I."/>
            <person name="Raney B.J."/>
            <person name="Rasmussen M.D."/>
            <person name="Robinson J."/>
            <person name="Stark A."/>
            <person name="Vilella A.J."/>
            <person name="Wen J."/>
            <person name="Xie X."/>
            <person name="Zody M.C."/>
            <person name="Baldwin J."/>
            <person name="Bloom T."/>
            <person name="Chin C.W."/>
            <person name="Heiman D."/>
            <person name="Nicol R."/>
            <person name="Nusbaum C."/>
            <person name="Young S."/>
            <person name="Wilkinson J."/>
            <person name="Worley K.C."/>
            <person name="Kovar C.L."/>
            <person name="Muzny D.M."/>
            <person name="Gibbs R.A."/>
            <person name="Cree A."/>
            <person name="Dihn H.H."/>
            <person name="Fowler G."/>
            <person name="Jhangiani S."/>
            <person name="Joshi V."/>
            <person name="Lee S."/>
            <person name="Lewis L.R."/>
            <person name="Nazareth L.V."/>
            <person name="Okwuonu G."/>
            <person name="Santibanez J."/>
            <person name="Warren W.C."/>
            <person name="Mardis E.R."/>
            <person name="Weinstock G.M."/>
            <person name="Wilson R.K."/>
            <person name="Delehaunty K."/>
            <person name="Dooling D."/>
            <person name="Fronik C."/>
            <person name="Fulton L."/>
            <person name="Fulton B."/>
            <person name="Graves T."/>
            <person name="Minx P."/>
            <person name="Sodergren E."/>
            <person name="Birney E."/>
            <person name="Margulies E.H."/>
            <person name="Herrero J."/>
            <person name="Green E.D."/>
            <person name="Haussler D."/>
            <person name="Siepel A."/>
            <person name="Goldman N."/>
            <person name="Pollard K.S."/>
            <person name="Pedersen J.S."/>
            <person name="Lander E.S."/>
            <person name="Kellis M."/>
        </authorList>
    </citation>
    <scope>NUCLEOTIDE SEQUENCE [LARGE SCALE GENOMIC DNA]</scope>
    <source>
        <strain evidence="2 3">Thorbecke inbred</strain>
    </source>
</reference>
<dbReference type="AlphaFoldDB" id="A0A5F9DNU5"/>
<feature type="compositionally biased region" description="Low complexity" evidence="1">
    <location>
        <begin position="143"/>
        <end position="186"/>
    </location>
</feature>
<protein>
    <recommendedName>
        <fullName evidence="4">MARCO like</fullName>
    </recommendedName>
</protein>
<dbReference type="GeneTree" id="ENSGT00740000116871"/>
<dbReference type="Proteomes" id="UP000001811">
    <property type="component" value="Chromosome 3"/>
</dbReference>
<feature type="compositionally biased region" description="Polar residues" evidence="1">
    <location>
        <begin position="119"/>
        <end position="139"/>
    </location>
</feature>
<feature type="region of interest" description="Disordered" evidence="1">
    <location>
        <begin position="55"/>
        <end position="209"/>
    </location>
</feature>
<reference evidence="2" key="2">
    <citation type="submission" date="2025-08" db="UniProtKB">
        <authorList>
            <consortium name="Ensembl"/>
        </authorList>
    </citation>
    <scope>IDENTIFICATION</scope>
    <source>
        <strain evidence="2">Thorbecke</strain>
    </source>
</reference>
<feature type="compositionally biased region" description="Polar residues" evidence="1">
    <location>
        <begin position="76"/>
        <end position="88"/>
    </location>
</feature>
<accession>A0A5F9DNU5</accession>
<name>A0A5F9DNU5_RABIT</name>
<reference evidence="2" key="3">
    <citation type="submission" date="2025-09" db="UniProtKB">
        <authorList>
            <consortium name="Ensembl"/>
        </authorList>
    </citation>
    <scope>IDENTIFICATION</scope>
    <source>
        <strain evidence="2">Thorbecke</strain>
    </source>
</reference>
<evidence type="ECO:0000313" key="3">
    <source>
        <dbReference type="Proteomes" id="UP000001811"/>
    </source>
</evidence>
<keyword evidence="3" id="KW-1185">Reference proteome</keyword>
<evidence type="ECO:0000313" key="2">
    <source>
        <dbReference type="Ensembl" id="ENSOCUP00000047441.1"/>
    </source>
</evidence>
<dbReference type="Ensembl" id="ENSOCUT00000043458.1">
    <property type="protein sequence ID" value="ENSOCUP00000047441.1"/>
    <property type="gene ID" value="ENSOCUG00000033590.1"/>
</dbReference>
<proteinExistence type="predicted"/>
<dbReference type="InParanoid" id="A0A5F9DNU5"/>